<evidence type="ECO:0000259" key="3">
    <source>
        <dbReference type="Pfam" id="PF02568"/>
    </source>
</evidence>
<dbReference type="Pfam" id="PF18297">
    <property type="entry name" value="NFACT-R_2"/>
    <property type="match status" value="1"/>
</dbReference>
<dbReference type="EC" id="2.8.1.4" evidence="5"/>
<proteinExistence type="predicted"/>
<accession>A0A7G9Z9N8</accession>
<sequence>MKALALLSGGLDSILATKLVLDQKIEVVALQLILPFTAEKTDYAGAAAKRFEILIIHVEAGAEYLEIIRNPKYGYGSGMNPCIDCHSYMLREAKRIAEEICAEFIFTGDVLGERPMSQHKKALEIADREAGLEGMVLRPLSAKLLPKTIPECEGWIDRSKLLDIKGKSRKVQIALATKFKLDYPSPAGGCLLTDKEFASKVKDLFAHKETVTKIDLALLKIGRHFRLASSKLIVGRNEAENRLLSVLKRPGDYVFEVPGYGSPLTILEGSKDEEAIILAARLTARYSDARAEEEVLVEYRDGKRKGRLIVPPLNTESKNVLRL</sequence>
<reference evidence="5" key="1">
    <citation type="submission" date="2020-06" db="EMBL/GenBank/DDBJ databases">
        <title>Unique genomic features of the anaerobic methanotrophic archaea.</title>
        <authorList>
            <person name="Chadwick G.L."/>
            <person name="Skennerton C.T."/>
            <person name="Laso-Perez R."/>
            <person name="Leu A.O."/>
            <person name="Speth D.R."/>
            <person name="Yu H."/>
            <person name="Morgan-Lang C."/>
            <person name="Hatzenpichler R."/>
            <person name="Goudeau D."/>
            <person name="Malmstrom R."/>
            <person name="Brazelton W.J."/>
            <person name="Woyke T."/>
            <person name="Hallam S.J."/>
            <person name="Tyson G.W."/>
            <person name="Wegener G."/>
            <person name="Boetius A."/>
            <person name="Orphan V."/>
        </authorList>
    </citation>
    <scope>NUCLEOTIDE SEQUENCE</scope>
</reference>
<keyword evidence="1" id="KW-0547">Nucleotide-binding</keyword>
<dbReference type="InterPro" id="IPR014729">
    <property type="entry name" value="Rossmann-like_a/b/a_fold"/>
</dbReference>
<organism evidence="5">
    <name type="scientific">Candidatus Methanophaga sp. ANME-1 ERB7</name>
    <dbReference type="NCBI Taxonomy" id="2759913"/>
    <lineage>
        <taxon>Archaea</taxon>
        <taxon>Methanobacteriati</taxon>
        <taxon>Methanobacteriota</taxon>
        <taxon>Stenosarchaea group</taxon>
        <taxon>Methanomicrobia</taxon>
        <taxon>Candidatus Methanophagales</taxon>
        <taxon>Candidatus Methanophagaceae</taxon>
        <taxon>Candidatus Methanophaga</taxon>
    </lineage>
</organism>
<evidence type="ECO:0000256" key="2">
    <source>
        <dbReference type="ARBA" id="ARBA00022840"/>
    </source>
</evidence>
<name>A0A7G9Z9N8_9EURY</name>
<dbReference type="Gene3D" id="3.40.50.620">
    <property type="entry name" value="HUPs"/>
    <property type="match status" value="1"/>
</dbReference>
<evidence type="ECO:0000313" key="5">
    <source>
        <dbReference type="EMBL" id="QNO56972.1"/>
    </source>
</evidence>
<dbReference type="AlphaFoldDB" id="A0A7G9Z9N8"/>
<dbReference type="InterPro" id="IPR059101">
    <property type="entry name" value="NFACT-R_2"/>
</dbReference>
<feature type="domain" description="Thil AANH" evidence="3">
    <location>
        <begin position="2"/>
        <end position="140"/>
    </location>
</feature>
<evidence type="ECO:0000256" key="1">
    <source>
        <dbReference type="ARBA" id="ARBA00022741"/>
    </source>
</evidence>
<dbReference type="GO" id="GO:0140741">
    <property type="term" value="F:tRNA-uracil-4 sulfurtransferase activity"/>
    <property type="evidence" value="ECO:0007669"/>
    <property type="project" value="UniProtKB-EC"/>
</dbReference>
<keyword evidence="2" id="KW-0067">ATP-binding</keyword>
<dbReference type="EMBL" id="MT631674">
    <property type="protein sequence ID" value="QNO56972.1"/>
    <property type="molecule type" value="Genomic_DNA"/>
</dbReference>
<dbReference type="PANTHER" id="PTHR11933">
    <property type="entry name" value="TRNA 5-METHYLAMINOMETHYL-2-THIOURIDYLATE -METHYLTRANSFERASE"/>
    <property type="match status" value="1"/>
</dbReference>
<dbReference type="PANTHER" id="PTHR11933:SF6">
    <property type="entry name" value="THIL AANH DOMAIN-CONTAINING PROTEIN"/>
    <property type="match status" value="1"/>
</dbReference>
<feature type="domain" description="NFACT protein RNA binding" evidence="4">
    <location>
        <begin position="222"/>
        <end position="316"/>
    </location>
</feature>
<dbReference type="SUPFAM" id="SSF52402">
    <property type="entry name" value="Adenine nucleotide alpha hydrolases-like"/>
    <property type="match status" value="1"/>
</dbReference>
<gene>
    <name evidence="5" type="primary">thiI</name>
    <name evidence="5" type="ORF">PHLPJACP_00030</name>
</gene>
<keyword evidence="5" id="KW-0808">Transferase</keyword>
<evidence type="ECO:0000259" key="4">
    <source>
        <dbReference type="Pfam" id="PF18297"/>
    </source>
</evidence>
<dbReference type="GO" id="GO:0005524">
    <property type="term" value="F:ATP binding"/>
    <property type="evidence" value="ECO:0007669"/>
    <property type="project" value="UniProtKB-KW"/>
</dbReference>
<dbReference type="GO" id="GO:0004810">
    <property type="term" value="F:CCA tRNA nucleotidyltransferase activity"/>
    <property type="evidence" value="ECO:0007669"/>
    <property type="project" value="InterPro"/>
</dbReference>
<dbReference type="Pfam" id="PF02568">
    <property type="entry name" value="ThiI"/>
    <property type="match status" value="1"/>
</dbReference>
<protein>
    <submittedName>
        <fullName evidence="5">tRNA sulfurtransferase</fullName>
        <ecNumber evidence="5">2.8.1.4</ecNumber>
    </submittedName>
</protein>
<dbReference type="InterPro" id="IPR020536">
    <property type="entry name" value="ThiI_AANH"/>
</dbReference>